<evidence type="ECO:0000313" key="3">
    <source>
        <dbReference type="Proteomes" id="UP000253676"/>
    </source>
</evidence>
<dbReference type="EMBL" id="QNUX01000007">
    <property type="protein sequence ID" value="RBN50237.1"/>
    <property type="molecule type" value="Genomic_DNA"/>
</dbReference>
<dbReference type="AlphaFoldDB" id="A0A366B248"/>
<keyword evidence="3" id="KW-1185">Reference proteome</keyword>
<comment type="caution">
    <text evidence="2">The sequence shown here is derived from an EMBL/GenBank/DDBJ whole genome shotgun (WGS) entry which is preliminary data.</text>
</comment>
<reference evidence="2 3" key="1">
    <citation type="submission" date="2018-07" db="EMBL/GenBank/DDBJ databases">
        <title>Complete genome sequence of Flavobacterium psychrolimnae LMG 22018.</title>
        <authorList>
            <person name="Kim D.-U."/>
        </authorList>
    </citation>
    <scope>NUCLEOTIDE SEQUENCE [LARGE SCALE GENOMIC DNA]</scope>
    <source>
        <strain evidence="2 3">LMG 22018</strain>
    </source>
</reference>
<proteinExistence type="predicted"/>
<dbReference type="OrthoDB" id="826659at2"/>
<sequence>MKKIVLFPFVLCIFLLNIAGTCCDDDAIVSNTVAKSPESILATLNHGTWKVTYFLDSKTNKSSSFSGYNFSFGPNNILMADNFNVDYSGKWTITKSDIADDNPNNDIDFAISFSNPLAFVGLSEEWDVVEITATQVRLRALKNGNAEMNYLTFEKN</sequence>
<organism evidence="2 3">
    <name type="scientific">Flavobacterium psychrolimnae</name>
    <dbReference type="NCBI Taxonomy" id="249351"/>
    <lineage>
        <taxon>Bacteria</taxon>
        <taxon>Pseudomonadati</taxon>
        <taxon>Bacteroidota</taxon>
        <taxon>Flavobacteriia</taxon>
        <taxon>Flavobacteriales</taxon>
        <taxon>Flavobacteriaceae</taxon>
        <taxon>Flavobacterium</taxon>
    </lineage>
</organism>
<protein>
    <recommendedName>
        <fullName evidence="4">Lipocalin-like domain-containing protein</fullName>
    </recommendedName>
</protein>
<gene>
    <name evidence="2" type="ORF">DR980_08935</name>
</gene>
<dbReference type="Proteomes" id="UP000253676">
    <property type="component" value="Unassembled WGS sequence"/>
</dbReference>
<feature type="chain" id="PRO_5016851717" description="Lipocalin-like domain-containing protein" evidence="1">
    <location>
        <begin position="20"/>
        <end position="156"/>
    </location>
</feature>
<evidence type="ECO:0000256" key="1">
    <source>
        <dbReference type="SAM" id="SignalP"/>
    </source>
</evidence>
<evidence type="ECO:0000313" key="2">
    <source>
        <dbReference type="EMBL" id="RBN50237.1"/>
    </source>
</evidence>
<evidence type="ECO:0008006" key="4">
    <source>
        <dbReference type="Google" id="ProtNLM"/>
    </source>
</evidence>
<keyword evidence="1" id="KW-0732">Signal</keyword>
<name>A0A366B248_9FLAO</name>
<accession>A0A366B248</accession>
<feature type="signal peptide" evidence="1">
    <location>
        <begin position="1"/>
        <end position="19"/>
    </location>
</feature>
<dbReference type="RefSeq" id="WP_113635209.1">
    <property type="nucleotide sequence ID" value="NZ_QNUX01000007.1"/>
</dbReference>